<sequence length="131" mass="13737">MLCLVSVFLVVPEVSRDLKLSQGCGQPFSQDFAYCGANGRMSVCLAAWMWHDQGNLSLTRHIWSSPDRSDSMRAGRLGRLAGLVLALAAVVVVSTVGSGGFTTMDWDWGAVWTVPGVDGGSGAGAGSIFGL</sequence>
<reference evidence="1" key="1">
    <citation type="submission" date="2022-12" db="EMBL/GenBank/DDBJ databases">
        <title>New Phytohabitans aurantiacus sp. RD004123 nov., an actinomycete isolated from soil.</title>
        <authorList>
            <person name="Triningsih D.W."/>
            <person name="Harunari E."/>
            <person name="Igarashi Y."/>
        </authorList>
    </citation>
    <scope>NUCLEOTIDE SEQUENCE</scope>
    <source>
        <strain evidence="1">RD004123</strain>
    </source>
</reference>
<dbReference type="Proteomes" id="UP001144280">
    <property type="component" value="Unassembled WGS sequence"/>
</dbReference>
<dbReference type="EMBL" id="BSDI01000013">
    <property type="protein sequence ID" value="GLH97861.1"/>
    <property type="molecule type" value="Genomic_DNA"/>
</dbReference>
<accession>A0ABQ5QVD6</accession>
<name>A0ABQ5QVD6_9ACTN</name>
<evidence type="ECO:0000313" key="2">
    <source>
        <dbReference type="Proteomes" id="UP001144280"/>
    </source>
</evidence>
<organism evidence="1 2">
    <name type="scientific">Phytohabitans aurantiacus</name>
    <dbReference type="NCBI Taxonomy" id="3016789"/>
    <lineage>
        <taxon>Bacteria</taxon>
        <taxon>Bacillati</taxon>
        <taxon>Actinomycetota</taxon>
        <taxon>Actinomycetes</taxon>
        <taxon>Micromonosporales</taxon>
        <taxon>Micromonosporaceae</taxon>
    </lineage>
</organism>
<keyword evidence="2" id="KW-1185">Reference proteome</keyword>
<comment type="caution">
    <text evidence="1">The sequence shown here is derived from an EMBL/GenBank/DDBJ whole genome shotgun (WGS) entry which is preliminary data.</text>
</comment>
<gene>
    <name evidence="1" type="ORF">Pa4123_31360</name>
</gene>
<evidence type="ECO:0000313" key="1">
    <source>
        <dbReference type="EMBL" id="GLH97861.1"/>
    </source>
</evidence>
<proteinExistence type="predicted"/>
<protein>
    <submittedName>
        <fullName evidence="1">Uncharacterized protein</fullName>
    </submittedName>
</protein>